<dbReference type="Gene3D" id="3.40.50.10260">
    <property type="entry name" value="YjeF N-terminal domain"/>
    <property type="match status" value="1"/>
</dbReference>
<dbReference type="SMART" id="SM01199">
    <property type="entry name" value="FDF"/>
    <property type="match status" value="1"/>
</dbReference>
<feature type="compositionally biased region" description="Low complexity" evidence="5">
    <location>
        <begin position="152"/>
        <end position="165"/>
    </location>
</feature>
<protein>
    <recommendedName>
        <fullName evidence="3">Enhancer of mRNA-decapping protein 3</fullName>
    </recommendedName>
</protein>
<organism evidence="8 9">
    <name type="scientific">Ascodesmis nigricans</name>
    <dbReference type="NCBI Taxonomy" id="341454"/>
    <lineage>
        <taxon>Eukaryota</taxon>
        <taxon>Fungi</taxon>
        <taxon>Dikarya</taxon>
        <taxon>Ascomycota</taxon>
        <taxon>Pezizomycotina</taxon>
        <taxon>Pezizomycetes</taxon>
        <taxon>Pezizales</taxon>
        <taxon>Ascodesmidaceae</taxon>
        <taxon>Ascodesmis</taxon>
    </lineage>
</organism>
<dbReference type="GO" id="GO:0033962">
    <property type="term" value="P:P-body assembly"/>
    <property type="evidence" value="ECO:0007669"/>
    <property type="project" value="TreeGrafter"/>
</dbReference>
<dbReference type="PANTHER" id="PTHR13612:SF0">
    <property type="entry name" value="ENHANCER OF MRNA-DECAPPING PROTEIN 3"/>
    <property type="match status" value="1"/>
</dbReference>
<dbReference type="FunCoup" id="A0A4S2MVB0">
    <property type="interactions" value="132"/>
</dbReference>
<evidence type="ECO:0000256" key="1">
    <source>
        <dbReference type="ARBA" id="ARBA00004201"/>
    </source>
</evidence>
<dbReference type="SUPFAM" id="SSF64153">
    <property type="entry name" value="YjeF N-terminal domain-like"/>
    <property type="match status" value="1"/>
</dbReference>
<feature type="region of interest" description="Disordered" evidence="5">
    <location>
        <begin position="128"/>
        <end position="209"/>
    </location>
</feature>
<evidence type="ECO:0000259" key="7">
    <source>
        <dbReference type="PROSITE" id="PS51512"/>
    </source>
</evidence>
<accession>A0A4S2MVB0</accession>
<feature type="domain" description="DFDF" evidence="7">
    <location>
        <begin position="336"/>
        <end position="372"/>
    </location>
</feature>
<feature type="region of interest" description="Disordered" evidence="5">
    <location>
        <begin position="424"/>
        <end position="494"/>
    </location>
</feature>
<dbReference type="InterPro" id="IPR019050">
    <property type="entry name" value="FDF_dom"/>
</dbReference>
<dbReference type="InterPro" id="IPR025762">
    <property type="entry name" value="DFDF"/>
</dbReference>
<comment type="subcellular location">
    <subcellularLocation>
        <location evidence="1">Cytoplasm</location>
        <location evidence="1">P-body</location>
    </subcellularLocation>
</comment>
<feature type="compositionally biased region" description="Polar residues" evidence="5">
    <location>
        <begin position="193"/>
        <end position="208"/>
    </location>
</feature>
<dbReference type="EMBL" id="ML220124">
    <property type="protein sequence ID" value="TGZ80520.1"/>
    <property type="molecule type" value="Genomic_DNA"/>
</dbReference>
<evidence type="ECO:0000256" key="2">
    <source>
        <dbReference type="ARBA" id="ARBA00006610"/>
    </source>
</evidence>
<dbReference type="OrthoDB" id="10030313at2759"/>
<feature type="compositionally biased region" description="Basic residues" evidence="5">
    <location>
        <begin position="311"/>
        <end position="320"/>
    </location>
</feature>
<evidence type="ECO:0000256" key="5">
    <source>
        <dbReference type="SAM" id="MobiDB-lite"/>
    </source>
</evidence>
<comment type="similarity">
    <text evidence="2">Belongs to the EDC3 family.</text>
</comment>
<evidence type="ECO:0000313" key="8">
    <source>
        <dbReference type="EMBL" id="TGZ80520.1"/>
    </source>
</evidence>
<dbReference type="GO" id="GO:0003729">
    <property type="term" value="F:mRNA binding"/>
    <property type="evidence" value="ECO:0007669"/>
    <property type="project" value="TreeGrafter"/>
</dbReference>
<dbReference type="GO" id="GO:0000932">
    <property type="term" value="C:P-body"/>
    <property type="evidence" value="ECO:0007669"/>
    <property type="project" value="UniProtKB-SubCell"/>
</dbReference>
<proteinExistence type="inferred from homology"/>
<dbReference type="Pfam" id="PF09532">
    <property type="entry name" value="FDF"/>
    <property type="match status" value="1"/>
</dbReference>
<feature type="region of interest" description="Disordered" evidence="5">
    <location>
        <begin position="303"/>
        <end position="329"/>
    </location>
</feature>
<evidence type="ECO:0000256" key="3">
    <source>
        <dbReference type="ARBA" id="ARBA00015797"/>
    </source>
</evidence>
<reference evidence="8 9" key="1">
    <citation type="submission" date="2019-04" db="EMBL/GenBank/DDBJ databases">
        <title>Comparative genomics and transcriptomics to analyze fruiting body development in filamentous ascomycetes.</title>
        <authorList>
            <consortium name="DOE Joint Genome Institute"/>
            <person name="Lutkenhaus R."/>
            <person name="Traeger S."/>
            <person name="Breuer J."/>
            <person name="Kuo A."/>
            <person name="Lipzen A."/>
            <person name="Pangilinan J."/>
            <person name="Dilworth D."/>
            <person name="Sandor L."/>
            <person name="Poggeler S."/>
            <person name="Barry K."/>
            <person name="Grigoriev I.V."/>
            <person name="Nowrousian M."/>
        </authorList>
    </citation>
    <scope>NUCLEOTIDE SEQUENCE [LARGE SCALE GENOMIC DNA]</scope>
    <source>
        <strain evidence="8 9">CBS 389.68</strain>
    </source>
</reference>
<dbReference type="STRING" id="341454.A0A4S2MVB0"/>
<dbReference type="PANTHER" id="PTHR13612">
    <property type="entry name" value="ENHANCER OF MRNA-DECAPPING PROTEIN 3"/>
    <property type="match status" value="1"/>
</dbReference>
<dbReference type="GO" id="GO:0031087">
    <property type="term" value="P:deadenylation-independent decapping of nuclear-transcribed mRNA"/>
    <property type="evidence" value="ECO:0007669"/>
    <property type="project" value="TreeGrafter"/>
</dbReference>
<keyword evidence="4" id="KW-0963">Cytoplasm</keyword>
<sequence length="769" mass="83959">MAEYIGVTVDITLNDNHTNLRGKITQVKDSVLFLENVFFPTNNAFLHHYQVDGVNIKDLSIVAATPREAPAPYQQPQYGAPPQQAPVNSHYARQYTTPPPVAPYQPQFATPIPQIIPLSSAQPFEDPAIISMTKPPSKVSTPIAHQSHGGYQHPSPQPQQLPQQPVSAPIQTPTLPQAHAFQTPQRAPGLKTSRPQSKSQAERGQSSGADIGGVQAAFEDLSVGAHPYSAVVDSSAVEETDDGFGFSPTPVNARGQLAAKRARRGKKQQLPFQGTQVNRGLMESKVVRPGMFAGAIAQAAIGSTYSPQRGHTPRRRRNQRSRHDNGNYATEEEGWATEDVNDYKATEFDFQGNLDRFDKKTVFNQIKAEDTTAECDRLVSHNRIPTKQQPRKNFLNSENVLGQYANGQPLAEREGWNSGDRIVEETDESDESDGVGGMLSGNAADSGRSSRRALSRQSLNNSRMSRTLSNTRAGSSDNLPGSTKIPKPSFRLPTNRTCPIVTPLQMLDVERIAEIELGLTDDMMTENAGRAIAQVAIQVFGKRISASNFNALPVVIAMVGNTKSGARVIAACRHLRNHSVRVMIIGVGLEREDDLLAGVRKQLTIFRNAGGQVGRWEEMQNKIQKFDAPAELIIDGLLGIHKDFDDLRTDDQAVTYELVQFANKSKAAVLSVDVPSGVDGNSGTVSDIQDTGAFYIRANIVVALGAPKTGLLQACVNGIGIGWKLYVADIGIPNTAWRKYGTRRRHGVEFAADWIVPLHYHHYTLVGPE</sequence>
<dbReference type="Proteomes" id="UP000298138">
    <property type="component" value="Unassembled WGS sequence"/>
</dbReference>
<name>A0A4S2MVB0_9PEZI</name>
<feature type="compositionally biased region" description="Polar residues" evidence="5">
    <location>
        <begin position="464"/>
        <end position="481"/>
    </location>
</feature>
<gene>
    <name evidence="8" type="ORF">EX30DRAFT_320046</name>
</gene>
<dbReference type="PROSITE" id="PS51385">
    <property type="entry name" value="YJEF_N"/>
    <property type="match status" value="1"/>
</dbReference>
<dbReference type="Pfam" id="PF03853">
    <property type="entry name" value="YjeF_N"/>
    <property type="match status" value="1"/>
</dbReference>
<dbReference type="InterPro" id="IPR004443">
    <property type="entry name" value="YjeF_N_dom"/>
</dbReference>
<keyword evidence="9" id="KW-1185">Reference proteome</keyword>
<evidence type="ECO:0000313" key="9">
    <source>
        <dbReference type="Proteomes" id="UP000298138"/>
    </source>
</evidence>
<dbReference type="PROSITE" id="PS51512">
    <property type="entry name" value="DFDF"/>
    <property type="match status" value="1"/>
</dbReference>
<feature type="domain" description="YjeF N-terminal" evidence="6">
    <location>
        <begin position="506"/>
        <end position="738"/>
    </location>
</feature>
<evidence type="ECO:0000256" key="4">
    <source>
        <dbReference type="ARBA" id="ARBA00022490"/>
    </source>
</evidence>
<dbReference type="InterPro" id="IPR036652">
    <property type="entry name" value="YjeF_N_dom_sf"/>
</dbReference>
<feature type="compositionally biased region" description="Polar residues" evidence="5">
    <location>
        <begin position="169"/>
        <end position="185"/>
    </location>
</feature>
<dbReference type="AlphaFoldDB" id="A0A4S2MVB0"/>
<dbReference type="InParanoid" id="A0A4S2MVB0"/>
<evidence type="ECO:0000259" key="6">
    <source>
        <dbReference type="PROSITE" id="PS51385"/>
    </source>
</evidence>